<organism evidence="1 2">
    <name type="scientific">Rhodopirellula baltica (strain DSM 10527 / NCIMB 13988 / SH1)</name>
    <dbReference type="NCBI Taxonomy" id="243090"/>
    <lineage>
        <taxon>Bacteria</taxon>
        <taxon>Pseudomonadati</taxon>
        <taxon>Planctomycetota</taxon>
        <taxon>Planctomycetia</taxon>
        <taxon>Pirellulales</taxon>
        <taxon>Pirellulaceae</taxon>
        <taxon>Rhodopirellula</taxon>
    </lineage>
</organism>
<dbReference type="EnsemblBacteria" id="CAD76977">
    <property type="protein sequence ID" value="CAD76977"/>
    <property type="gene ID" value="RB10755"/>
</dbReference>
<dbReference type="STRING" id="243090.RB10755"/>
<evidence type="ECO:0000313" key="1">
    <source>
        <dbReference type="EMBL" id="CAD76977.1"/>
    </source>
</evidence>
<sequence length="41" mass="5083">MTHIRARRNSRRHQLFANQFFRLTRVHPDKSSILEMFIRSK</sequence>
<gene>
    <name evidence="1" type="ordered locus">RB10755</name>
</gene>
<dbReference type="AlphaFoldDB" id="Q7UKA4"/>
<keyword evidence="2" id="KW-1185">Reference proteome</keyword>
<dbReference type="Proteomes" id="UP000001025">
    <property type="component" value="Chromosome"/>
</dbReference>
<name>Q7UKA4_RHOBA</name>
<reference evidence="1 2" key="1">
    <citation type="journal article" date="2003" name="Proc. Natl. Acad. Sci. U.S.A.">
        <title>Complete genome sequence of the marine planctomycete Pirellula sp. strain 1.</title>
        <authorList>
            <person name="Gloeckner F.O."/>
            <person name="Kube M."/>
            <person name="Bauer M."/>
            <person name="Teeling H."/>
            <person name="Lombardot T."/>
            <person name="Ludwig W."/>
            <person name="Gade D."/>
            <person name="Beck A."/>
            <person name="Borzym K."/>
            <person name="Heitmann K."/>
            <person name="Rabus R."/>
            <person name="Schlesner H."/>
            <person name="Amann R."/>
            <person name="Reinhardt R."/>
        </authorList>
    </citation>
    <scope>NUCLEOTIDE SEQUENCE [LARGE SCALE GENOMIC DNA]</scope>
    <source>
        <strain evidence="2">DSM 10527 / NCIMB 13988 / SH1</strain>
    </source>
</reference>
<accession>Q7UKA4</accession>
<evidence type="ECO:0000313" key="2">
    <source>
        <dbReference type="Proteomes" id="UP000001025"/>
    </source>
</evidence>
<dbReference type="KEGG" id="rba:RB10755"/>
<proteinExistence type="predicted"/>
<dbReference type="InParanoid" id="Q7UKA4"/>
<protein>
    <submittedName>
        <fullName evidence="1">Uncharacterized protein</fullName>
    </submittedName>
</protein>
<dbReference type="HOGENOM" id="CLU_3275772_0_0_0"/>
<dbReference type="EMBL" id="BX294152">
    <property type="protein sequence ID" value="CAD76977.1"/>
    <property type="molecule type" value="Genomic_DNA"/>
</dbReference>